<reference evidence="1" key="1">
    <citation type="journal article" date="2021" name="Proc. Natl. Acad. Sci. U.S.A.">
        <title>A Catalog of Tens of Thousands of Viruses from Human Metagenomes Reveals Hidden Associations with Chronic Diseases.</title>
        <authorList>
            <person name="Tisza M.J."/>
            <person name="Buck C.B."/>
        </authorList>
    </citation>
    <scope>NUCLEOTIDE SEQUENCE</scope>
    <source>
        <strain evidence="1">CtnNB1</strain>
    </source>
</reference>
<dbReference type="EMBL" id="BK016146">
    <property type="protein sequence ID" value="DAF98364.1"/>
    <property type="molecule type" value="Genomic_DNA"/>
</dbReference>
<evidence type="ECO:0008006" key="2">
    <source>
        <dbReference type="Google" id="ProtNLM"/>
    </source>
</evidence>
<organism evidence="1">
    <name type="scientific">Siphoviridae sp. ctnNB1</name>
    <dbReference type="NCBI Taxonomy" id="2825660"/>
    <lineage>
        <taxon>Viruses</taxon>
        <taxon>Duplodnaviria</taxon>
        <taxon>Heunggongvirae</taxon>
        <taxon>Uroviricota</taxon>
        <taxon>Caudoviricetes</taxon>
    </lineage>
</organism>
<evidence type="ECO:0000313" key="1">
    <source>
        <dbReference type="EMBL" id="DAF98364.1"/>
    </source>
</evidence>
<proteinExistence type="predicted"/>
<dbReference type="Pfam" id="PF16807">
    <property type="entry name" value="Phage_tail_terminator_4"/>
    <property type="match status" value="1"/>
</dbReference>
<dbReference type="Gene3D" id="3.30.2000.30">
    <property type="match status" value="1"/>
</dbReference>
<protein>
    <recommendedName>
        <fullName evidence="2">DUF5072 domain-containing protein</fullName>
    </recommendedName>
</protein>
<sequence>MSYKKLNLTDLISAIQRKVESKTGLKCYDHVELNTKSPFYFAEVVRLTPANSKTMYRDNIEVYIHCIAEENPSSVGVYGLIDDLQEALSEDIELPEPFELIMQTDNGIQIIKTDETGEKHAVVGYTFMVCYGFICKI</sequence>
<dbReference type="InterPro" id="IPR053745">
    <property type="entry name" value="Viral_Tail_Comp_sf"/>
</dbReference>
<accession>A0A8S5UVA6</accession>
<name>A0A8S5UVA6_9CAUD</name>